<dbReference type="PANTHER" id="PTHR20930">
    <property type="entry name" value="OVARIAN CARCINOMA ANTIGEN CA125-RELATED"/>
    <property type="match status" value="1"/>
</dbReference>
<sequence length="368" mass="42071">MTTLKLQLGEEIRRVGKPPSNINEIRQKAKELFGIEEASFKYKDEDGDILTIQTQDEYEDILTQHEGPFKLEVIDYQVLLMRRTTYLSGESPESFELDSFHDFCKSQTPETFFKGNSFKLSQKLASSPISERKKVTENTSEINSASIQTEEVRKNEIGVNSLSHSDNWNDAVKFNDSASQCTTENSEYNEIRMLFRELLNNYADEYLDDNKFNNIKCSNCGNSIGEIIFSCGVCLSFFLCKDCEISCQHPHNLLKYRQNCIKQKMQDIEPESPFLVKRKPKAPEAPPSKKILQNSESAALQINSPIVKGPLINDNMRRPKAEVPNSEIKELFTKLISMGFTSTQEFYPALTENGYNLEKTVEFLLANQ</sequence>
<dbReference type="AlphaFoldDB" id="A0AAU9JP51"/>
<evidence type="ECO:0000313" key="3">
    <source>
        <dbReference type="Proteomes" id="UP001162131"/>
    </source>
</evidence>
<dbReference type="InterPro" id="IPR000270">
    <property type="entry name" value="PB1_dom"/>
</dbReference>
<evidence type="ECO:0000313" key="2">
    <source>
        <dbReference type="EMBL" id="CAG9326286.1"/>
    </source>
</evidence>
<dbReference type="SUPFAM" id="SSF46934">
    <property type="entry name" value="UBA-like"/>
    <property type="match status" value="1"/>
</dbReference>
<accession>A0AAU9JP51</accession>
<organism evidence="2 3">
    <name type="scientific">Blepharisma stoltei</name>
    <dbReference type="NCBI Taxonomy" id="1481888"/>
    <lineage>
        <taxon>Eukaryota</taxon>
        <taxon>Sar</taxon>
        <taxon>Alveolata</taxon>
        <taxon>Ciliophora</taxon>
        <taxon>Postciliodesmatophora</taxon>
        <taxon>Heterotrichea</taxon>
        <taxon>Heterotrichida</taxon>
        <taxon>Blepharismidae</taxon>
        <taxon>Blepharisma</taxon>
    </lineage>
</organism>
<dbReference type="Proteomes" id="UP001162131">
    <property type="component" value="Unassembled WGS sequence"/>
</dbReference>
<gene>
    <name evidence="2" type="ORF">BSTOLATCC_MIC40715</name>
</gene>
<protein>
    <recommendedName>
        <fullName evidence="1">UBA domain-containing protein</fullName>
    </recommendedName>
</protein>
<comment type="caution">
    <text evidence="2">The sequence shown here is derived from an EMBL/GenBank/DDBJ whole genome shotgun (WGS) entry which is preliminary data.</text>
</comment>
<reference evidence="2" key="1">
    <citation type="submission" date="2021-09" db="EMBL/GenBank/DDBJ databases">
        <authorList>
            <consortium name="AG Swart"/>
            <person name="Singh M."/>
            <person name="Singh A."/>
            <person name="Seah K."/>
            <person name="Emmerich C."/>
        </authorList>
    </citation>
    <scope>NUCLEOTIDE SEQUENCE</scope>
    <source>
        <strain evidence="2">ATCC30299</strain>
    </source>
</reference>
<dbReference type="CDD" id="cd05992">
    <property type="entry name" value="PB1"/>
    <property type="match status" value="1"/>
</dbReference>
<dbReference type="EMBL" id="CAJZBQ010000040">
    <property type="protein sequence ID" value="CAG9326286.1"/>
    <property type="molecule type" value="Genomic_DNA"/>
</dbReference>
<dbReference type="InterPro" id="IPR015940">
    <property type="entry name" value="UBA"/>
</dbReference>
<dbReference type="SUPFAM" id="SSF54277">
    <property type="entry name" value="CAD &amp; PB1 domains"/>
    <property type="match status" value="1"/>
</dbReference>
<dbReference type="Pfam" id="PF00564">
    <property type="entry name" value="PB1"/>
    <property type="match status" value="1"/>
</dbReference>
<name>A0AAU9JP51_9CILI</name>
<feature type="domain" description="UBA" evidence="1">
    <location>
        <begin position="326"/>
        <end position="367"/>
    </location>
</feature>
<dbReference type="SMART" id="SM00666">
    <property type="entry name" value="PB1"/>
    <property type="match status" value="1"/>
</dbReference>
<keyword evidence="3" id="KW-1185">Reference proteome</keyword>
<proteinExistence type="predicted"/>
<dbReference type="InterPro" id="IPR009060">
    <property type="entry name" value="UBA-like_sf"/>
</dbReference>
<dbReference type="PROSITE" id="PS50030">
    <property type="entry name" value="UBA"/>
    <property type="match status" value="1"/>
</dbReference>
<evidence type="ECO:0000259" key="1">
    <source>
        <dbReference type="PROSITE" id="PS50030"/>
    </source>
</evidence>
<dbReference type="PANTHER" id="PTHR20930:SF0">
    <property type="entry name" value="PROTEIN ILRUN"/>
    <property type="match status" value="1"/>
</dbReference>
<dbReference type="Gene3D" id="3.10.20.90">
    <property type="entry name" value="Phosphatidylinositol 3-kinase Catalytic Subunit, Chain A, domain 1"/>
    <property type="match status" value="1"/>
</dbReference>
<dbReference type="SUPFAM" id="SSF57850">
    <property type="entry name" value="RING/U-box"/>
    <property type="match status" value="1"/>
</dbReference>